<gene>
    <name evidence="6" type="ORF">C1SCF055_LOCUS31433</name>
</gene>
<feature type="coiled-coil region" evidence="3">
    <location>
        <begin position="1338"/>
        <end position="1372"/>
    </location>
</feature>
<comment type="caution">
    <text evidence="6">The sequence shown here is derived from an EMBL/GenBank/DDBJ whole genome shotgun (WGS) entry which is preliminary data.</text>
</comment>
<evidence type="ECO:0000256" key="2">
    <source>
        <dbReference type="PROSITE-ProRule" id="PRU00047"/>
    </source>
</evidence>
<feature type="domain" description="CCHC-type" evidence="5">
    <location>
        <begin position="1682"/>
        <end position="1695"/>
    </location>
</feature>
<dbReference type="EMBL" id="CAMXCT030003676">
    <property type="protein sequence ID" value="CAL4793041.1"/>
    <property type="molecule type" value="Genomic_DNA"/>
</dbReference>
<dbReference type="PANTHER" id="PTHR11006:SF4">
    <property type="entry name" value="PROTEIN ARGININE N-METHYLTRANSFERASE 7"/>
    <property type="match status" value="1"/>
</dbReference>
<keyword evidence="1" id="KW-0949">S-adenosyl-L-methionine</keyword>
<feature type="compositionally biased region" description="Basic and acidic residues" evidence="4">
    <location>
        <begin position="426"/>
        <end position="446"/>
    </location>
</feature>
<feature type="region of interest" description="Disordered" evidence="4">
    <location>
        <begin position="412"/>
        <end position="492"/>
    </location>
</feature>
<keyword evidence="2" id="KW-0479">Metal-binding</keyword>
<protein>
    <submittedName>
        <fullName evidence="7">Protein arginine N-methyltransferase 7 (TbPRMT7)</fullName>
    </submittedName>
</protein>
<feature type="compositionally biased region" description="Polar residues" evidence="4">
    <location>
        <begin position="1854"/>
        <end position="1869"/>
    </location>
</feature>
<feature type="compositionally biased region" description="Basic residues" evidence="4">
    <location>
        <begin position="1721"/>
        <end position="1734"/>
    </location>
</feature>
<organism evidence="6">
    <name type="scientific">Cladocopium goreaui</name>
    <dbReference type="NCBI Taxonomy" id="2562237"/>
    <lineage>
        <taxon>Eukaryota</taxon>
        <taxon>Sar</taxon>
        <taxon>Alveolata</taxon>
        <taxon>Dinophyceae</taxon>
        <taxon>Suessiales</taxon>
        <taxon>Symbiodiniaceae</taxon>
        <taxon>Cladocopium</taxon>
    </lineage>
</organism>
<feature type="region of interest" description="Disordered" evidence="4">
    <location>
        <begin position="173"/>
        <end position="300"/>
    </location>
</feature>
<reference evidence="7 8" key="2">
    <citation type="submission" date="2024-05" db="EMBL/GenBank/DDBJ databases">
        <authorList>
            <person name="Chen Y."/>
            <person name="Shah S."/>
            <person name="Dougan E. K."/>
            <person name="Thang M."/>
            <person name="Chan C."/>
        </authorList>
    </citation>
    <scope>NUCLEOTIDE SEQUENCE [LARGE SCALE GENOMIC DNA]</scope>
</reference>
<feature type="region of interest" description="Disordered" evidence="4">
    <location>
        <begin position="1635"/>
        <end position="1933"/>
    </location>
</feature>
<dbReference type="SMART" id="SM00343">
    <property type="entry name" value="ZnF_C2HC"/>
    <property type="match status" value="1"/>
</dbReference>
<dbReference type="GO" id="GO:0042054">
    <property type="term" value="F:histone methyltransferase activity"/>
    <property type="evidence" value="ECO:0007669"/>
    <property type="project" value="TreeGrafter"/>
</dbReference>
<feature type="compositionally biased region" description="Low complexity" evidence="4">
    <location>
        <begin position="2735"/>
        <end position="2753"/>
    </location>
</feature>
<feature type="compositionally biased region" description="Basic residues" evidence="4">
    <location>
        <begin position="2099"/>
        <end position="2110"/>
    </location>
</feature>
<evidence type="ECO:0000313" key="6">
    <source>
        <dbReference type="EMBL" id="CAI4005729.1"/>
    </source>
</evidence>
<dbReference type="EMBL" id="CAMXCT020003676">
    <property type="protein sequence ID" value="CAL1159104.1"/>
    <property type="molecule type" value="Genomic_DNA"/>
</dbReference>
<keyword evidence="3" id="KW-0175">Coiled coil</keyword>
<feature type="compositionally biased region" description="Acidic residues" evidence="4">
    <location>
        <begin position="2122"/>
        <end position="2140"/>
    </location>
</feature>
<dbReference type="Proteomes" id="UP001152797">
    <property type="component" value="Unassembled WGS sequence"/>
</dbReference>
<dbReference type="Gene3D" id="3.40.50.150">
    <property type="entry name" value="Vaccinia Virus protein VP39"/>
    <property type="match status" value="1"/>
</dbReference>
<feature type="compositionally biased region" description="Basic and acidic residues" evidence="4">
    <location>
        <begin position="2141"/>
        <end position="2150"/>
    </location>
</feature>
<keyword evidence="2" id="KW-0863">Zinc-finger</keyword>
<feature type="compositionally biased region" description="Basic residues" evidence="4">
    <location>
        <begin position="197"/>
        <end position="209"/>
    </location>
</feature>
<feature type="compositionally biased region" description="Basic and acidic residues" evidence="4">
    <location>
        <begin position="1838"/>
        <end position="1852"/>
    </location>
</feature>
<accession>A0A9P1DAF7</accession>
<feature type="region of interest" description="Disordered" evidence="4">
    <location>
        <begin position="2099"/>
        <end position="2160"/>
    </location>
</feature>
<feature type="compositionally biased region" description="Low complexity" evidence="4">
    <location>
        <begin position="2652"/>
        <end position="2664"/>
    </location>
</feature>
<dbReference type="InterPro" id="IPR025799">
    <property type="entry name" value="Arg_MeTrfase"/>
</dbReference>
<dbReference type="SUPFAM" id="SSF53335">
    <property type="entry name" value="S-adenosyl-L-methionine-dependent methyltransferases"/>
    <property type="match status" value="1"/>
</dbReference>
<reference evidence="6" key="1">
    <citation type="submission" date="2022-10" db="EMBL/GenBank/DDBJ databases">
        <authorList>
            <person name="Chen Y."/>
            <person name="Dougan E. K."/>
            <person name="Chan C."/>
            <person name="Rhodes N."/>
            <person name="Thang M."/>
        </authorList>
    </citation>
    <scope>NUCLEOTIDE SEQUENCE</scope>
</reference>
<dbReference type="Pfam" id="PF00098">
    <property type="entry name" value="zf-CCHC"/>
    <property type="match status" value="1"/>
</dbReference>
<feature type="compositionally biased region" description="Low complexity" evidence="4">
    <location>
        <begin position="2327"/>
        <end position="2346"/>
    </location>
</feature>
<dbReference type="EMBL" id="CAMXCT010003676">
    <property type="protein sequence ID" value="CAI4005729.1"/>
    <property type="molecule type" value="Genomic_DNA"/>
</dbReference>
<feature type="compositionally biased region" description="Basic and acidic residues" evidence="4">
    <location>
        <begin position="173"/>
        <end position="196"/>
    </location>
</feature>
<dbReference type="PANTHER" id="PTHR11006">
    <property type="entry name" value="PROTEIN ARGININE N-METHYLTRANSFERASE"/>
    <property type="match status" value="1"/>
</dbReference>
<feature type="compositionally biased region" description="Polar residues" evidence="4">
    <location>
        <begin position="1901"/>
        <end position="1913"/>
    </location>
</feature>
<dbReference type="PROSITE" id="PS50158">
    <property type="entry name" value="ZF_CCHC"/>
    <property type="match status" value="1"/>
</dbReference>
<feature type="region of interest" description="Disordered" evidence="4">
    <location>
        <begin position="2629"/>
        <end position="2664"/>
    </location>
</feature>
<dbReference type="GO" id="GO:0016274">
    <property type="term" value="F:protein-arginine N-methyltransferase activity"/>
    <property type="evidence" value="ECO:0007669"/>
    <property type="project" value="InterPro"/>
</dbReference>
<feature type="non-terminal residue" evidence="6">
    <location>
        <position position="3579"/>
    </location>
</feature>
<keyword evidence="2" id="KW-0862">Zinc</keyword>
<dbReference type="InterPro" id="IPR029063">
    <property type="entry name" value="SAM-dependent_MTases_sf"/>
</dbReference>
<evidence type="ECO:0000256" key="3">
    <source>
        <dbReference type="SAM" id="Coils"/>
    </source>
</evidence>
<feature type="compositionally biased region" description="Basic residues" evidence="4">
    <location>
        <begin position="248"/>
        <end position="262"/>
    </location>
</feature>
<feature type="compositionally biased region" description="Basic and acidic residues" evidence="4">
    <location>
        <begin position="457"/>
        <end position="492"/>
    </location>
</feature>
<feature type="compositionally biased region" description="Acidic residues" evidence="4">
    <location>
        <begin position="1777"/>
        <end position="1794"/>
    </location>
</feature>
<evidence type="ECO:0000259" key="5">
    <source>
        <dbReference type="PROSITE" id="PS50158"/>
    </source>
</evidence>
<feature type="compositionally biased region" description="Acidic residues" evidence="4">
    <location>
        <begin position="1744"/>
        <end position="1758"/>
    </location>
</feature>
<feature type="compositionally biased region" description="Low complexity" evidence="4">
    <location>
        <begin position="268"/>
        <end position="292"/>
    </location>
</feature>
<evidence type="ECO:0000256" key="4">
    <source>
        <dbReference type="SAM" id="MobiDB-lite"/>
    </source>
</evidence>
<feature type="compositionally biased region" description="Basic and acidic residues" evidence="4">
    <location>
        <begin position="2699"/>
        <end position="2724"/>
    </location>
</feature>
<sequence>MALRRPAAVKAAAKNAVRVRGVLRRPARVEEERDPGVRGENLEDRFIAGELVEASKVPLGRLTQGTLLVCEGEYWGAPCKVCGVIRSLKIKGASDVELAVKAEGTDHEDLLKWNSENPEAAIRVHLCGGACPAKIEAKDLIHAQKVRLKTREDEGGWTENMKGSLDELAALRRDKAAPGLEREERERAQKADGKEREKKKKKKKAKRSRSTSETSQTREKKTPKKKVESQKSLSQVFGTTALDPDPKVRRRLLKRVKRKMRKKKDESSPSSGSSLEGSSKASSLGSSESGQLFEDSHKVRSISRKAPGALTYGMVKEMQRQLLTSAGTVWERDRSAVPPIALQYYRSQLSSRLTGGAAREALTLSWALDLALQGKVANLADCLSQRLKSIEMSAGGTSWMVAQRVEVLPPEKGHLSSRAEAQAAAKENKDELKARNLGKGKEKGKSDSAYPAWRPGGKGEQKGKDKGKNKKGSDKEEGKRGKSPEKEALLEEYKGVEKEKLLRRGVSEEKREEDQSLLKTTKGVKTGLSYQDDPCGPFEIQGMSRMTLTPGEAGFLSTDAAGGARPTTSAQFSNKEDGTTLEDGCCGNAAALAAASPSMVGFRRSPLGAAEDCFRAGGPEKDARSRDEGSLLISTEKELKFRRGETQTTGDVFPLPTNIDLLRGVGKLDEDALLLLSCVCLGLNSYAGTALESSAPLSKVQKFFLEGLVASVEDVMGWSEVFGDISWQSFFQLKSLDYVGDEVATARVTSWANLQSAIPVEVGRRPAGIDKLSPTERQLWQKGGASRLVNVEEREVILGFPRHFTVASLPKSEQGTTAHQDLRLTLLGNSWNVTVVTWLLGQLCQPLGLIPCLSVQQAIERTSPGATVDLASFLTRPPMGGLQDKDPHIKGHLANSWRKKLYEDFGNGNKPPILALPYVQLTPHARVFHKQFLHSMSSPLPKLELVGQEGYYQSSNEAQDGDEALKAFLDAQERHQDFVEASLEAWQLQRGKSWQELKQQEEQLRHAAREAFDRCKELLMRRAVTMRPELLRAPITPDALPETQMVLSQGGDPEGALRKLLGDAAGAFQDPDLWSKEGPGRLLEQSQRMAELDALPARAKELAQKGPGSLSSLLSAIAVETSAAAKGCKDVLVLGGQGVSAVAAVRAMEAPGKVVIWEPLEDVAHAACEVLKRNLGPDELARCRVVSSCDPPPHLGGLVVLDRWHGLGVLGWSPLLALRRVLAASAAPSGVVPSRLSISLALADAGLGETQGLDLSAMDARFRGLATGPLRVGVGEQPHATSLQPKILTDFVQAFDYDLACPSLALDGPKSLAFSARPSKVAANACVFECRFELPRVLAMDQQQAAQVLQSLQELQTEVNRLRGREAELTAQVASFGAGSAASAGPGSALAQLVQSQKELVDALRSKEQVRLVDNKGLGKPDKFDGTAERFLSWKIKTSSYLASVRKDLREILVWAEDCDHAITADDIDKAFGSQADAIDQVSNISELRRELWDALLMLTEREPFDIVLNTGECGIESWRKLTRRYDPSTGGRKRALLNAILSPARSKMEDLPSNLEKLLDSIRLYERRKDASGNRTMLAEDIKINVIERLVPAELERHLVLNRDRFKTFESMLSEIQSYVEHATGNKIKVVNSQPYDAHGRGDDPIDVGSFGKDAKGKGKGKKGAGGKPGKGNATAEKRTCHNCGRPGHLRADCWAPGGPKHKGTGGKGNSNQNKDKGKGKGSPGKHKQKPKGGKSVNNVEQGEPEAEDWDAADGDDGQQAANGLTLYGVGGPPHDEDDDESFQVDPESEESEASTSRRRWFSLPHPRASWPEEWDDPDYDGPSGSSTSNATGKTQEGQKSKELSTKERQSKQIRASHSGVSTPTLSNDFDDTTTKEKVEAWATDSRRTSSTTTRMAKPSSFTQDSAMSTTGMAKLSGEATPPVKASSAASTSGSRLVQMLKAALSSQIRKVQEEDPGSGDGQADAMLAALRTRSVKAPHITKQNISDPSFHDSRYHAEIAKGVAHNVAWRNERLRRRAIVHRRGGVKDEDNLDAGIETVVVGKAGQSTVIEFSAEERETLRQFPDDEAKLLQKDPKKKPMTKRVRSVGYRVKKNRNRNVARKMARKNRPALVLKENTEVNADEDDDEMEEVYIEEPDEPRDRPGRGDPDGGAGSAPAAVYSLGASDDWRKWERAELNIDTGAAITAVPLDFAKDYPRSESNGASYKAANAEPVEDQGSVKLVGYDESGNKIPIDCRVADVHRPLLSGSEIAKNYHIALGPSSGRLIPRNTPAGRAYSKAMKDLIRDYGDSMPIVHNRRGVRPQINAVGEDPAVSAGADAMEDGGDVSAASAGAGSSGDVPAASAGADAFEDEVDLEIGEEQRKAIVKKEPHQPSQAEVDEHESTGHVVHRSWCLHCKRARVTADRHVPKELDEPETQLPTLSLDYFYMNQDQVADEATLPSIVVKCHKTKRFWASVLPGKGADAFAIAPRANRGGKRNDLAPRVSIGMYVGTGNRDSDVFVMTERGIMKGNSIHRRPPDDQFKHDQFDSLRGLPWRLQEREHGGLRIALPDVAAPRERPAVQEVIPRNLYVTKNDLEKHGHTPLCPGCEAAILEMPSRAHNAECRQIIQIELDKTPEGQERIKRARERVAQGRRPRGAAAPPEGGGAEGGEATPPVVPGGEVEQPVLQDRVPLDAEMDASEAVGEPLVDTDFRGELRQREQEREGSPKRQKQEQSRGEKRSSQVDVEDLYNESSAQASGSAGPPAPDASSGVPEGAAAAPTSPETNQEMLHLCSLLKDVIAKGKVAEIFSPPRVAAQAQVVGLAPGFSIDLETKRGDGTHWDLSKDEHIRDLFQLLDYEKPEFLGGSPPCGPFSKLQNIVDAKGNVSPEVRAQRLKDGRKHLRTAVSAYEQQMNAGRYFYHEHPKGAASWEERAVKRLRADERVYEEEFWKQLPDSDDTIVEPVLDAHSGAVLDVDKVRASSTLQSTISLSSGEAEYYSIVRGVSIGMSKGPASLRFAQWIPGGLQLAGAESKLCAWRNDSRVWLEWDGAKSLYPPFGFMALSEWYFEMLRDDARHELYEKALQVEIAKVKETRPECKVLDVGSGDGILSLMALRAGATYGLGVEYVTQIARASEEVIAANRAARKVPIETPLEIWCTDVRGIGERESEAERFEVLVTELMDASGLGENLILLTEGSKRRLCKDTSSVIPAKLRLKAVLCEVKLPEINGVNIDAFWPFWPLDRTGDALWLGVDLDKREGDFKVLTDPVELLSLRLGEADVDAIPSRASFNFKGTNSGTANMVVWPGPQRWFEAQLSETDPSVVLTNAPTFLDGRHAATCWGQAAAEIAHTQVLKGESTEILMEMTFGDYQLKFKTPSAGDARFGRFAPPPHVEDYSAEYQQVLKDYAVRQQSYLSFAKESRVGHSAIRSADVESVAALQRCALAMALFPGSFGLEGTTANRVLVSWSTLVNPNSWLLKTPEAKKRSACTPPPSIQRRLRDDVQTALLQDSDTLLALALLRNHRCCSNHYVYEAVRRHSLRALEYLLKRKASDLDEACLGCRPLHVATQVCMFNGDVGYCMMELLLQHGARPNRVVGD</sequence>
<name>A0A9P1DAF7_9DINO</name>
<feature type="compositionally biased region" description="Basic and acidic residues" evidence="4">
    <location>
        <begin position="1874"/>
        <end position="1889"/>
    </location>
</feature>
<dbReference type="InterPro" id="IPR001878">
    <property type="entry name" value="Znf_CCHC"/>
</dbReference>
<feature type="region of interest" description="Disordered" evidence="4">
    <location>
        <begin position="2316"/>
        <end position="2346"/>
    </location>
</feature>
<evidence type="ECO:0000256" key="1">
    <source>
        <dbReference type="ARBA" id="ARBA00022691"/>
    </source>
</evidence>
<feature type="compositionally biased region" description="Basic and acidic residues" evidence="4">
    <location>
        <begin position="216"/>
        <end position="229"/>
    </location>
</feature>
<keyword evidence="8" id="KW-1185">Reference proteome</keyword>
<dbReference type="Gene3D" id="2.70.160.11">
    <property type="entry name" value="Hnrnp arginine n-methyltransferase1"/>
    <property type="match status" value="1"/>
</dbReference>
<dbReference type="GO" id="GO:0003676">
    <property type="term" value="F:nucleic acid binding"/>
    <property type="evidence" value="ECO:0007669"/>
    <property type="project" value="InterPro"/>
</dbReference>
<evidence type="ECO:0000313" key="8">
    <source>
        <dbReference type="Proteomes" id="UP001152797"/>
    </source>
</evidence>
<proteinExistence type="predicted"/>
<evidence type="ECO:0000313" key="7">
    <source>
        <dbReference type="EMBL" id="CAL4793041.1"/>
    </source>
</evidence>
<dbReference type="GO" id="GO:0008270">
    <property type="term" value="F:zinc ion binding"/>
    <property type="evidence" value="ECO:0007669"/>
    <property type="project" value="UniProtKB-KW"/>
</dbReference>
<feature type="region of interest" description="Disordered" evidence="4">
    <location>
        <begin position="2699"/>
        <end position="2767"/>
    </location>
</feature>